<dbReference type="SUPFAM" id="SSF81573">
    <property type="entry name" value="F1F0 ATP synthase subunit B, membrane domain"/>
    <property type="match status" value="1"/>
</dbReference>
<evidence type="ECO:0000256" key="8">
    <source>
        <dbReference type="ARBA" id="ARBA00022989"/>
    </source>
</evidence>
<evidence type="ECO:0000256" key="13">
    <source>
        <dbReference type="ARBA" id="ARBA00025830"/>
    </source>
</evidence>
<keyword evidence="10 14" id="KW-0472">Membrane</keyword>
<name>K6V3P3_9MICO</name>
<keyword evidence="7 14" id="KW-0375">Hydrogen ion transport</keyword>
<dbReference type="HAMAP" id="MF_01398">
    <property type="entry name" value="ATP_synth_b_bprime"/>
    <property type="match status" value="1"/>
</dbReference>
<dbReference type="InterPro" id="IPR005864">
    <property type="entry name" value="ATP_synth_F0_bsu_bac"/>
</dbReference>
<dbReference type="InterPro" id="IPR050059">
    <property type="entry name" value="ATP_synthase_B_chain"/>
</dbReference>
<dbReference type="Pfam" id="PF00430">
    <property type="entry name" value="ATP-synt_B"/>
    <property type="match status" value="1"/>
</dbReference>
<evidence type="ECO:0000256" key="9">
    <source>
        <dbReference type="ARBA" id="ARBA00023065"/>
    </source>
</evidence>
<comment type="subcellular location">
    <subcellularLocation>
        <location evidence="1 14">Cell membrane</location>
        <topology evidence="1 14">Single-pass membrane protein</topology>
    </subcellularLocation>
</comment>
<keyword evidence="9 14" id="KW-0406">Ion transport</keyword>
<dbReference type="EMBL" id="BAGZ01000002">
    <property type="protein sequence ID" value="GAB76713.1"/>
    <property type="molecule type" value="Genomic_DNA"/>
</dbReference>
<dbReference type="GO" id="GO:0045259">
    <property type="term" value="C:proton-transporting ATP synthase complex"/>
    <property type="evidence" value="ECO:0007669"/>
    <property type="project" value="UniProtKB-KW"/>
</dbReference>
<proteinExistence type="inferred from homology"/>
<evidence type="ECO:0000256" key="16">
    <source>
        <dbReference type="SAM" id="Coils"/>
    </source>
</evidence>
<dbReference type="PANTHER" id="PTHR33445:SF1">
    <property type="entry name" value="ATP SYNTHASE SUBUNIT B"/>
    <property type="match status" value="1"/>
</dbReference>
<dbReference type="RefSeq" id="WP_006501464.1">
    <property type="nucleotide sequence ID" value="NZ_BAGZ01000002.1"/>
</dbReference>
<dbReference type="InterPro" id="IPR028987">
    <property type="entry name" value="ATP_synth_B-like_membr_sf"/>
</dbReference>
<comment type="function">
    <text evidence="14">Component of the F(0) channel, it forms part of the peripheral stalk, linking F(1) to F(0).</text>
</comment>
<evidence type="ECO:0000256" key="15">
    <source>
        <dbReference type="RuleBase" id="RU003848"/>
    </source>
</evidence>
<keyword evidence="4 14" id="KW-1003">Cell membrane</keyword>
<dbReference type="NCBIfam" id="NF004412">
    <property type="entry name" value="PRK05759.1-3"/>
    <property type="match status" value="1"/>
</dbReference>
<keyword evidence="16" id="KW-0175">Coiled coil</keyword>
<keyword evidence="3 14" id="KW-0813">Transport</keyword>
<dbReference type="GO" id="GO:0005886">
    <property type="term" value="C:plasma membrane"/>
    <property type="evidence" value="ECO:0007669"/>
    <property type="project" value="UniProtKB-SubCell"/>
</dbReference>
<evidence type="ECO:0000256" key="6">
    <source>
        <dbReference type="ARBA" id="ARBA00022692"/>
    </source>
</evidence>
<evidence type="ECO:0000256" key="10">
    <source>
        <dbReference type="ARBA" id="ARBA00023136"/>
    </source>
</evidence>
<comment type="similarity">
    <text evidence="2 14 15">Belongs to the ATPase B chain family.</text>
</comment>
<feature type="transmembrane region" description="Helical" evidence="14">
    <location>
        <begin position="37"/>
        <end position="55"/>
    </location>
</feature>
<dbReference type="Gene3D" id="1.20.5.620">
    <property type="entry name" value="F1F0 ATP synthase subunit B, membrane domain"/>
    <property type="match status" value="1"/>
</dbReference>
<dbReference type="STRING" id="100225.SAMN05421595_1845"/>
<dbReference type="PANTHER" id="PTHR33445">
    <property type="entry name" value="ATP SYNTHASE SUBUNIT B', CHLOROPLASTIC"/>
    <property type="match status" value="1"/>
</dbReference>
<reference evidence="17 18" key="1">
    <citation type="submission" date="2012-08" db="EMBL/GenBank/DDBJ databases">
        <title>Whole genome shotgun sequence of Austwickia chelonae NBRC 105200.</title>
        <authorList>
            <person name="Yoshida I."/>
            <person name="Hosoyama A."/>
            <person name="Tsuchikane K."/>
            <person name="Katsumata H."/>
            <person name="Ando Y."/>
            <person name="Ohji S."/>
            <person name="Hamada M."/>
            <person name="Tamura T."/>
            <person name="Yamazoe A."/>
            <person name="Yamazaki S."/>
            <person name="Fujita N."/>
        </authorList>
    </citation>
    <scope>NUCLEOTIDE SEQUENCE [LARGE SCALE GENOMIC DNA]</scope>
    <source>
        <strain evidence="17 18">NBRC 105200</strain>
    </source>
</reference>
<gene>
    <name evidence="14 17" type="primary">atpF</name>
    <name evidence="17" type="ORF">AUCHE_02_00740</name>
</gene>
<evidence type="ECO:0000256" key="2">
    <source>
        <dbReference type="ARBA" id="ARBA00005513"/>
    </source>
</evidence>
<evidence type="ECO:0000256" key="3">
    <source>
        <dbReference type="ARBA" id="ARBA00022448"/>
    </source>
</evidence>
<evidence type="ECO:0000256" key="4">
    <source>
        <dbReference type="ARBA" id="ARBA00022475"/>
    </source>
</evidence>
<organism evidence="17 18">
    <name type="scientific">Austwickia chelonae NBRC 105200</name>
    <dbReference type="NCBI Taxonomy" id="1184607"/>
    <lineage>
        <taxon>Bacteria</taxon>
        <taxon>Bacillati</taxon>
        <taxon>Actinomycetota</taxon>
        <taxon>Actinomycetes</taxon>
        <taxon>Micrococcales</taxon>
        <taxon>Dermatophilaceae</taxon>
        <taxon>Austwickia</taxon>
    </lineage>
</organism>
<keyword evidence="11 14" id="KW-0066">ATP synthesis</keyword>
<keyword evidence="18" id="KW-1185">Reference proteome</keyword>
<dbReference type="AlphaFoldDB" id="K6V3P3"/>
<keyword evidence="5 14" id="KW-0138">CF(0)</keyword>
<evidence type="ECO:0000256" key="7">
    <source>
        <dbReference type="ARBA" id="ARBA00022781"/>
    </source>
</evidence>
<dbReference type="Proteomes" id="UP000008495">
    <property type="component" value="Unassembled WGS sequence"/>
</dbReference>
<comment type="subunit">
    <text evidence="13 14">F-type ATPases have 2 components, F(1) - the catalytic core - and F(0) - the membrane proton channel. F(1) has five subunits: alpha(3), beta(3), gamma(1), delta(1), epsilon(1). F(0) has three main subunits: a(1), b(2) and c(10-14). The alpha and beta chains form an alternating ring which encloses part of the gamma chain. F(1) is attached to F(0) by a central stalk formed by the gamma and epsilon chains, while a peripheral stalk is formed by the delta and b chains.</text>
</comment>
<dbReference type="eggNOG" id="COG0711">
    <property type="taxonomic scope" value="Bacteria"/>
</dbReference>
<keyword evidence="6 14" id="KW-0812">Transmembrane</keyword>
<evidence type="ECO:0000256" key="5">
    <source>
        <dbReference type="ARBA" id="ARBA00022547"/>
    </source>
</evidence>
<dbReference type="CDD" id="cd06503">
    <property type="entry name" value="ATP-synt_Fo_b"/>
    <property type="match status" value="1"/>
</dbReference>
<dbReference type="GO" id="GO:0046961">
    <property type="term" value="F:proton-transporting ATPase activity, rotational mechanism"/>
    <property type="evidence" value="ECO:0007669"/>
    <property type="project" value="TreeGrafter"/>
</dbReference>
<keyword evidence="8 14" id="KW-1133">Transmembrane helix</keyword>
<evidence type="ECO:0000256" key="12">
    <source>
        <dbReference type="ARBA" id="ARBA00025198"/>
    </source>
</evidence>
<evidence type="ECO:0000313" key="17">
    <source>
        <dbReference type="EMBL" id="GAB76713.1"/>
    </source>
</evidence>
<evidence type="ECO:0000256" key="14">
    <source>
        <dbReference type="HAMAP-Rule" id="MF_01398"/>
    </source>
</evidence>
<accession>K6V3P3</accession>
<comment type="function">
    <text evidence="12 14">F(1)F(0) ATP synthase produces ATP from ADP in the presence of a proton or sodium gradient. F-type ATPases consist of two structural domains, F(1) containing the extramembraneous catalytic core and F(0) containing the membrane proton channel, linked together by a central stalk and a peripheral stalk. During catalysis, ATP synthesis in the catalytic domain of F(1) is coupled via a rotary mechanism of the central stalk subunits to proton translocation.</text>
</comment>
<dbReference type="NCBIfam" id="TIGR01144">
    <property type="entry name" value="ATP_synt_b"/>
    <property type="match status" value="1"/>
</dbReference>
<evidence type="ECO:0000313" key="18">
    <source>
        <dbReference type="Proteomes" id="UP000008495"/>
    </source>
</evidence>
<evidence type="ECO:0000256" key="11">
    <source>
        <dbReference type="ARBA" id="ARBA00023310"/>
    </source>
</evidence>
<dbReference type="GO" id="GO:0046933">
    <property type="term" value="F:proton-transporting ATP synthase activity, rotational mechanism"/>
    <property type="evidence" value="ECO:0007669"/>
    <property type="project" value="UniProtKB-UniRule"/>
</dbReference>
<feature type="coiled-coil region" evidence="16">
    <location>
        <begin position="73"/>
        <end position="151"/>
    </location>
</feature>
<dbReference type="InterPro" id="IPR002146">
    <property type="entry name" value="ATP_synth_b/b'su_bac/chlpt"/>
</dbReference>
<protein>
    <recommendedName>
        <fullName evidence="14">ATP synthase subunit b</fullName>
    </recommendedName>
    <alternativeName>
        <fullName evidence="14">ATP synthase F(0) sector subunit b</fullName>
    </alternativeName>
    <alternativeName>
        <fullName evidence="14">ATPase subunit I</fullName>
    </alternativeName>
    <alternativeName>
        <fullName evidence="14">F-type ATPase subunit b</fullName>
        <shortName evidence="14">F-ATPase subunit b</shortName>
    </alternativeName>
</protein>
<sequence>MQLSLIHQVVALAPMAGGGGGDDGQGSSILPHTGELVFGLVLFLIFLIYIWKKVVPTIEGIYQQRTEAIEGDMGRAEKALAEAEALKAQYEQQLSEARTEAARVREEAREQGAAIIAEMRDQAQVEAARILENAQRQIEAERNQAMQQLRGDVGQLSTDLASRIVGESLHDEIRQRGIVERFISELEAGRIEPTTASSGDGHAPRDV</sequence>
<evidence type="ECO:0000256" key="1">
    <source>
        <dbReference type="ARBA" id="ARBA00004162"/>
    </source>
</evidence>
<comment type="caution">
    <text evidence="17">The sequence shown here is derived from an EMBL/GenBank/DDBJ whole genome shotgun (WGS) entry which is preliminary data.</text>
</comment>